<protein>
    <submittedName>
        <fullName evidence="1">Uncharacterized protein</fullName>
    </submittedName>
</protein>
<evidence type="ECO:0000313" key="1">
    <source>
        <dbReference type="EMBL" id="MDG9699242.1"/>
    </source>
</evidence>
<evidence type="ECO:0000313" key="2">
    <source>
        <dbReference type="Proteomes" id="UP001237156"/>
    </source>
</evidence>
<dbReference type="EMBL" id="JARVII010000009">
    <property type="protein sequence ID" value="MDG9699242.1"/>
    <property type="molecule type" value="Genomic_DNA"/>
</dbReference>
<dbReference type="Proteomes" id="UP001237156">
    <property type="component" value="Unassembled WGS sequence"/>
</dbReference>
<keyword evidence="2" id="KW-1185">Reference proteome</keyword>
<dbReference type="RefSeq" id="WP_279524175.1">
    <property type="nucleotide sequence ID" value="NZ_JARVII010000009.1"/>
</dbReference>
<organism evidence="1 2">
    <name type="scientific">Ottowia cancrivicina</name>
    <dbReference type="NCBI Taxonomy" id="3040346"/>
    <lineage>
        <taxon>Bacteria</taxon>
        <taxon>Pseudomonadati</taxon>
        <taxon>Pseudomonadota</taxon>
        <taxon>Betaproteobacteria</taxon>
        <taxon>Burkholderiales</taxon>
        <taxon>Comamonadaceae</taxon>
        <taxon>Ottowia</taxon>
    </lineage>
</organism>
<reference evidence="1 2" key="1">
    <citation type="submission" date="2023-04" db="EMBL/GenBank/DDBJ databases">
        <title>Ottowia paracancer sp. nov., isolated from human stomach.</title>
        <authorList>
            <person name="Song Y."/>
        </authorList>
    </citation>
    <scope>NUCLEOTIDE SEQUENCE [LARGE SCALE GENOMIC DNA]</scope>
    <source>
        <strain evidence="1 2">10c7w1</strain>
    </source>
</reference>
<accession>A0AAW6RKG2</accession>
<sequence>MTTLQISTAHRAARNQASVTLADTGAQASCIRLYDAQGGHLLATRTLAKPCGRIDAQGRIVLLGADTHDLVQATGSVAWAEWCDGAGRAIASGAVTDEAGDGPFKLAGTAGTLIYEGGLVLLGGATLG</sequence>
<name>A0AAW6RKG2_9BURK</name>
<gene>
    <name evidence="1" type="ORF">QB898_05815</name>
</gene>
<dbReference type="AlphaFoldDB" id="A0AAW6RKG2"/>
<comment type="caution">
    <text evidence="1">The sequence shown here is derived from an EMBL/GenBank/DDBJ whole genome shotgun (WGS) entry which is preliminary data.</text>
</comment>
<proteinExistence type="predicted"/>